<dbReference type="AlphaFoldDB" id="A0A090WWC1"/>
<dbReference type="Proteomes" id="UP000029643">
    <property type="component" value="Unassembled WGS sequence"/>
</dbReference>
<gene>
    <name evidence="1" type="ORF">JCM19274_3131</name>
</gene>
<protein>
    <submittedName>
        <fullName evidence="1">Uncharacterized protein</fullName>
    </submittedName>
</protein>
<dbReference type="EMBL" id="BBNU01000007">
    <property type="protein sequence ID" value="GAL79719.1"/>
    <property type="molecule type" value="Genomic_DNA"/>
</dbReference>
<dbReference type="RefSeq" id="WP_369450148.1">
    <property type="nucleotide sequence ID" value="NZ_BBNU01000007.1"/>
</dbReference>
<sequence>MKFFSSIILIFIGFCGFSQEQTSIYKTKTVAVKQVILIDSVSINSSQFSITTKNGTRIDSSIYQVDFPKALLTFKQPIASDSIIINYLKFPDFLTKTYKQLDENIIVKNTDNLQKLYKLSQPNTEKNTIPFDGLTTSGSISRGVTIGNNQNSVLNSELDLQITGKLNEKVSLRALYKTLIYLYKKVGIANA</sequence>
<accession>A0A090WWC1</accession>
<reference evidence="1 2" key="1">
    <citation type="journal article" date="2014" name="Genome Announc.">
        <title>Draft Genome Sequences of Marine Flavobacterium Algibacter lectus Strains SS8 and NR4.</title>
        <authorList>
            <person name="Takatani N."/>
            <person name="Nakanishi M."/>
            <person name="Meirelles P."/>
            <person name="Mino S."/>
            <person name="Suda W."/>
            <person name="Oshima K."/>
            <person name="Hattori M."/>
            <person name="Ohkuma M."/>
            <person name="Hosokawa M."/>
            <person name="Miyashita K."/>
            <person name="Thompson F.L."/>
            <person name="Niwa A."/>
            <person name="Sawabe T."/>
            <person name="Sawabe T."/>
        </authorList>
    </citation>
    <scope>NUCLEOTIDE SEQUENCE [LARGE SCALE GENOMIC DNA]</scope>
    <source>
        <strain evidence="2">JCM19274</strain>
    </source>
</reference>
<name>A0A090WWC1_9FLAO</name>
<evidence type="ECO:0000313" key="1">
    <source>
        <dbReference type="EMBL" id="GAL79719.1"/>
    </source>
</evidence>
<proteinExistence type="predicted"/>
<comment type="caution">
    <text evidence="1">The sequence shown here is derived from an EMBL/GenBank/DDBJ whole genome shotgun (WGS) entry which is preliminary data.</text>
</comment>
<evidence type="ECO:0000313" key="2">
    <source>
        <dbReference type="Proteomes" id="UP000029643"/>
    </source>
</evidence>
<organism evidence="1 2">
    <name type="scientific">Algibacter lectus</name>
    <dbReference type="NCBI Taxonomy" id="221126"/>
    <lineage>
        <taxon>Bacteria</taxon>
        <taxon>Pseudomonadati</taxon>
        <taxon>Bacteroidota</taxon>
        <taxon>Flavobacteriia</taxon>
        <taxon>Flavobacteriales</taxon>
        <taxon>Flavobacteriaceae</taxon>
        <taxon>Algibacter</taxon>
    </lineage>
</organism>